<dbReference type="RefSeq" id="WP_155352465.1">
    <property type="nucleotide sequence ID" value="NZ_BAAAHL010000029.1"/>
</dbReference>
<proteinExistence type="predicted"/>
<dbReference type="InterPro" id="IPR007325">
    <property type="entry name" value="KFase/CYL"/>
</dbReference>
<dbReference type="Pfam" id="PF04199">
    <property type="entry name" value="Cyclase"/>
    <property type="match status" value="1"/>
</dbReference>
<name>A0A5M3WEG7_9ACTN</name>
<keyword evidence="2" id="KW-1185">Reference proteome</keyword>
<dbReference type="PANTHER" id="PTHR34861">
    <property type="match status" value="1"/>
</dbReference>
<evidence type="ECO:0000313" key="2">
    <source>
        <dbReference type="Proteomes" id="UP000331127"/>
    </source>
</evidence>
<reference evidence="1 2" key="1">
    <citation type="submission" date="2019-10" db="EMBL/GenBank/DDBJ databases">
        <title>Whole genome shotgun sequence of Acrocarpospora macrocephala NBRC 16266.</title>
        <authorList>
            <person name="Ichikawa N."/>
            <person name="Kimura A."/>
            <person name="Kitahashi Y."/>
            <person name="Komaki H."/>
            <person name="Oguchi A."/>
        </authorList>
    </citation>
    <scope>NUCLEOTIDE SEQUENCE [LARGE SCALE GENOMIC DNA]</scope>
    <source>
        <strain evidence="1 2">NBRC 16266</strain>
    </source>
</reference>
<dbReference type="AlphaFoldDB" id="A0A5M3WEG7"/>
<dbReference type="Proteomes" id="UP000331127">
    <property type="component" value="Unassembled WGS sequence"/>
</dbReference>
<dbReference type="InterPro" id="IPR037175">
    <property type="entry name" value="KFase_sf"/>
</dbReference>
<dbReference type="GO" id="GO:0004061">
    <property type="term" value="F:arylformamidase activity"/>
    <property type="evidence" value="ECO:0007669"/>
    <property type="project" value="InterPro"/>
</dbReference>
<dbReference type="GO" id="GO:0019441">
    <property type="term" value="P:L-tryptophan catabolic process to kynurenine"/>
    <property type="evidence" value="ECO:0007669"/>
    <property type="project" value="InterPro"/>
</dbReference>
<organism evidence="1 2">
    <name type="scientific">Acrocarpospora macrocephala</name>
    <dbReference type="NCBI Taxonomy" id="150177"/>
    <lineage>
        <taxon>Bacteria</taxon>
        <taxon>Bacillati</taxon>
        <taxon>Actinomycetota</taxon>
        <taxon>Actinomycetes</taxon>
        <taxon>Streptosporangiales</taxon>
        <taxon>Streptosporangiaceae</taxon>
        <taxon>Acrocarpospora</taxon>
    </lineage>
</organism>
<dbReference type="OrthoDB" id="7067800at2"/>
<dbReference type="Gene3D" id="3.50.30.50">
    <property type="entry name" value="Putative cyclase"/>
    <property type="match status" value="1"/>
</dbReference>
<dbReference type="PANTHER" id="PTHR34861:SF10">
    <property type="entry name" value="CYCLASE"/>
    <property type="match status" value="1"/>
</dbReference>
<accession>A0A5M3WEG7</accession>
<dbReference type="SUPFAM" id="SSF102198">
    <property type="entry name" value="Putative cyclase"/>
    <property type="match status" value="1"/>
</dbReference>
<sequence length="320" mass="34337">MSDFRGADVLERYIKQCTNWGRWGEDDSLGTMNYVGPEQVRHAAALVEHGVTVSCSLPYDQRGPQTGSLRANPRNVMTATGADHLAGAQEILPAGFGPAKGYGRSDDILIVPNQAGTQWDSLSHIFWKGKMWNGYSAGLVSSNGAARNGVENYAGKFVMRGVLLDVARHLGVDALEPGYAISVEELEATAQAQGVRIQRGDAVLIRTGFLEARRHAWGDYAGGAAPGVSLHTAPWFHEREIAAVASDTWGVEVRPNEIDCFQPFHVVALVHMGLAIGEIFDFHDLATACARYGKYEFLFTAPALPITGASGCPVGGVAVL</sequence>
<protein>
    <submittedName>
        <fullName evidence="1">Putative cyclase</fullName>
    </submittedName>
</protein>
<dbReference type="EMBL" id="BLAE01000004">
    <property type="protein sequence ID" value="GES06719.1"/>
    <property type="molecule type" value="Genomic_DNA"/>
</dbReference>
<evidence type="ECO:0000313" key="1">
    <source>
        <dbReference type="EMBL" id="GES06719.1"/>
    </source>
</evidence>
<gene>
    <name evidence="1" type="ORF">Amac_003140</name>
</gene>
<comment type="caution">
    <text evidence="1">The sequence shown here is derived from an EMBL/GenBank/DDBJ whole genome shotgun (WGS) entry which is preliminary data.</text>
</comment>